<evidence type="ECO:0000313" key="6">
    <source>
        <dbReference type="EMBL" id="NMJ43397.1"/>
    </source>
</evidence>
<protein>
    <submittedName>
        <fullName evidence="6">Phytoene/squalene synthase family protein</fullName>
    </submittedName>
</protein>
<keyword evidence="7" id="KW-1185">Reference proteome</keyword>
<evidence type="ECO:0000256" key="1">
    <source>
        <dbReference type="ARBA" id="ARBA00004684"/>
    </source>
</evidence>
<comment type="similarity">
    <text evidence="2">Belongs to the phytoene/squalene synthase family.</text>
</comment>
<keyword evidence="4" id="KW-0125">Carotenoid biosynthesis</keyword>
<dbReference type="InterPro" id="IPR008949">
    <property type="entry name" value="Isoprenoid_synthase_dom_sf"/>
</dbReference>
<dbReference type="InterPro" id="IPR019845">
    <property type="entry name" value="Squalene/phytoene_synthase_CS"/>
</dbReference>
<evidence type="ECO:0000256" key="3">
    <source>
        <dbReference type="ARBA" id="ARBA00022679"/>
    </source>
</evidence>
<dbReference type="GO" id="GO:0016117">
    <property type="term" value="P:carotenoid biosynthetic process"/>
    <property type="evidence" value="ECO:0007669"/>
    <property type="project" value="UniProtKB-KW"/>
</dbReference>
<keyword evidence="3" id="KW-0808">Transferase</keyword>
<proteinExistence type="inferred from homology"/>
<dbReference type="FunFam" id="1.10.600.10:FF:000020">
    <property type="entry name" value="Phytoene synthase"/>
    <property type="match status" value="1"/>
</dbReference>
<evidence type="ECO:0000313" key="7">
    <source>
        <dbReference type="Proteomes" id="UP000548582"/>
    </source>
</evidence>
<dbReference type="GO" id="GO:0051996">
    <property type="term" value="F:squalene synthase [NAD(P)H] activity"/>
    <property type="evidence" value="ECO:0007669"/>
    <property type="project" value="InterPro"/>
</dbReference>
<evidence type="ECO:0000256" key="2">
    <source>
        <dbReference type="ARBA" id="ARBA00006251"/>
    </source>
</evidence>
<comment type="caution">
    <text evidence="6">The sequence shown here is derived from an EMBL/GenBank/DDBJ whole genome shotgun (WGS) entry which is preliminary data.</text>
</comment>
<dbReference type="InterPro" id="IPR044843">
    <property type="entry name" value="Trans_IPPS_bact-type"/>
</dbReference>
<dbReference type="CDD" id="cd00683">
    <property type="entry name" value="Trans_IPPS_HH"/>
    <property type="match status" value="1"/>
</dbReference>
<dbReference type="SFLD" id="SFLDS00005">
    <property type="entry name" value="Isoprenoid_Synthase_Type_I"/>
    <property type="match status" value="1"/>
</dbReference>
<dbReference type="Gene3D" id="1.10.600.10">
    <property type="entry name" value="Farnesyl Diphosphate Synthase"/>
    <property type="match status" value="1"/>
</dbReference>
<dbReference type="InterPro" id="IPR002060">
    <property type="entry name" value="Squ/phyt_synthse"/>
</dbReference>
<name>A0A848EJ19_9PROT</name>
<evidence type="ECO:0000256" key="4">
    <source>
        <dbReference type="ARBA" id="ARBA00022746"/>
    </source>
</evidence>
<dbReference type="GO" id="GO:0004311">
    <property type="term" value="F:geranylgeranyl diphosphate synthase activity"/>
    <property type="evidence" value="ECO:0007669"/>
    <property type="project" value="InterPro"/>
</dbReference>
<dbReference type="Proteomes" id="UP000548582">
    <property type="component" value="Unassembled WGS sequence"/>
</dbReference>
<dbReference type="SFLD" id="SFLDG01212">
    <property type="entry name" value="Phytoene_synthase_like"/>
    <property type="match status" value="1"/>
</dbReference>
<dbReference type="SUPFAM" id="SSF48576">
    <property type="entry name" value="Terpenoid synthases"/>
    <property type="match status" value="1"/>
</dbReference>
<organism evidence="6 7">
    <name type="scientific">Neoroseomonas marina</name>
    <dbReference type="NCBI Taxonomy" id="1232220"/>
    <lineage>
        <taxon>Bacteria</taxon>
        <taxon>Pseudomonadati</taxon>
        <taxon>Pseudomonadota</taxon>
        <taxon>Alphaproteobacteria</taxon>
        <taxon>Acetobacterales</taxon>
        <taxon>Acetobacteraceae</taxon>
        <taxon>Neoroseomonas</taxon>
    </lineage>
</organism>
<evidence type="ECO:0000256" key="5">
    <source>
        <dbReference type="ARBA" id="ARBA00053028"/>
    </source>
</evidence>
<comment type="cofactor">
    <cofactor evidence="5">
        <name>ATP</name>
        <dbReference type="ChEBI" id="CHEBI:30616"/>
    </cofactor>
</comment>
<accession>A0A848EJ19</accession>
<dbReference type="Pfam" id="PF00494">
    <property type="entry name" value="SQS_PSY"/>
    <property type="match status" value="1"/>
</dbReference>
<comment type="pathway">
    <text evidence="1">Carotenoid biosynthesis; phytoene biosynthesis.</text>
</comment>
<sequence>MPMRWSEIDPADLAECRAMLAGGSRSFRVASLLLPRRVAVPATALYAFCRVADDLIDREGGGVAAVRALEDRLDAICAGRPGPWAADRAFAVVVARHAIPQALPAALIEGLAWDAGGRCYATLAELEDYGARVAGSVGAMMALIMGARAPEAVARATDLGVAMQLTNIARDVGEDARAGRVYLPMDWLRESGLEPAGLTRFSPALGGVVARLLRAADGHYVRAEAGIALLPADCRPGIAAARLIYAEIGRALERQGCDSVTRRAVVPGRRKARLLLAAPILGYRATPAEAPVLAANRFLVDAVGAGPQVAPGLPWWALGQRIVRTAELLASLDARERRRA</sequence>
<dbReference type="PROSITE" id="PS01045">
    <property type="entry name" value="SQUALEN_PHYTOEN_SYN_2"/>
    <property type="match status" value="1"/>
</dbReference>
<dbReference type="AlphaFoldDB" id="A0A848EJ19"/>
<reference evidence="6 7" key="1">
    <citation type="submission" date="2020-03" db="EMBL/GenBank/DDBJ databases">
        <authorList>
            <person name="Sun Q."/>
        </authorList>
    </citation>
    <scope>NUCLEOTIDE SEQUENCE [LARGE SCALE GENOMIC DNA]</scope>
    <source>
        <strain evidence="6 7">JC162</strain>
    </source>
</reference>
<dbReference type="PANTHER" id="PTHR31480">
    <property type="entry name" value="BIFUNCTIONAL LYCOPENE CYCLASE/PHYTOENE SYNTHASE"/>
    <property type="match status" value="1"/>
</dbReference>
<dbReference type="SFLD" id="SFLDG01018">
    <property type="entry name" value="Squalene/Phytoene_Synthase_Lik"/>
    <property type="match status" value="1"/>
</dbReference>
<dbReference type="InterPro" id="IPR033904">
    <property type="entry name" value="Trans_IPPS_HH"/>
</dbReference>
<dbReference type="EMBL" id="JABBKX010000007">
    <property type="protein sequence ID" value="NMJ43397.1"/>
    <property type="molecule type" value="Genomic_DNA"/>
</dbReference>
<gene>
    <name evidence="6" type="ORF">GWK16_19265</name>
</gene>